<keyword evidence="1" id="KW-0175">Coiled coil</keyword>
<evidence type="ECO:0000256" key="1">
    <source>
        <dbReference type="SAM" id="Coils"/>
    </source>
</evidence>
<feature type="compositionally biased region" description="Basic and acidic residues" evidence="2">
    <location>
        <begin position="242"/>
        <end position="260"/>
    </location>
</feature>
<feature type="region of interest" description="Disordered" evidence="2">
    <location>
        <begin position="278"/>
        <end position="317"/>
    </location>
</feature>
<name>A0AAW1YL97_RUBAR</name>
<proteinExistence type="predicted"/>
<sequence>MLSKEENSKLRDILKQALNEANVAKEAAAIARAENSQLKDSLEEREAALNFLTRENENYRVNEIAANENIKELKRLLIESSQKDCKREEREKPPLRDVKKEAKEKTPTRSRRRRLRTQRKSLGIKHLRRSRRRRSGTKHLQRRTVVRRSHQYQGRLKRTTKRKPHQTRIRRERLETYLAKFSAFSLKELKISNSHDDVGHDNDNDDEIEIDEALKGSIFEIHSPGSATHHRRNSSTFTEDGEPLHPDDFDHLDGNHAENSRKKKALLRRFGDLIKRSTTYTYAKKEPSPDPKSQDAKKEPSQDTKKEPSQEKEALPE</sequence>
<accession>A0AAW1YL97</accession>
<evidence type="ECO:0000256" key="2">
    <source>
        <dbReference type="SAM" id="MobiDB-lite"/>
    </source>
</evidence>
<dbReference type="PANTHER" id="PTHR35164:SF9">
    <property type="entry name" value="EXPRESSED PROTEIN"/>
    <property type="match status" value="1"/>
</dbReference>
<gene>
    <name evidence="3" type="ORF">M0R45_005003</name>
</gene>
<protein>
    <submittedName>
        <fullName evidence="3">Uncharacterized protein</fullName>
    </submittedName>
</protein>
<feature type="compositionally biased region" description="Basic and acidic residues" evidence="2">
    <location>
        <begin position="82"/>
        <end position="107"/>
    </location>
</feature>
<evidence type="ECO:0000313" key="3">
    <source>
        <dbReference type="EMBL" id="KAK9949485.1"/>
    </source>
</evidence>
<feature type="compositionally biased region" description="Basic residues" evidence="2">
    <location>
        <begin position="108"/>
        <end position="167"/>
    </location>
</feature>
<organism evidence="3 4">
    <name type="scientific">Rubus argutus</name>
    <name type="common">Southern blackberry</name>
    <dbReference type="NCBI Taxonomy" id="59490"/>
    <lineage>
        <taxon>Eukaryota</taxon>
        <taxon>Viridiplantae</taxon>
        <taxon>Streptophyta</taxon>
        <taxon>Embryophyta</taxon>
        <taxon>Tracheophyta</taxon>
        <taxon>Spermatophyta</taxon>
        <taxon>Magnoliopsida</taxon>
        <taxon>eudicotyledons</taxon>
        <taxon>Gunneridae</taxon>
        <taxon>Pentapetalae</taxon>
        <taxon>rosids</taxon>
        <taxon>fabids</taxon>
        <taxon>Rosales</taxon>
        <taxon>Rosaceae</taxon>
        <taxon>Rosoideae</taxon>
        <taxon>Rosoideae incertae sedis</taxon>
        <taxon>Rubus</taxon>
    </lineage>
</organism>
<comment type="caution">
    <text evidence="3">The sequence shown here is derived from an EMBL/GenBank/DDBJ whole genome shotgun (WGS) entry which is preliminary data.</text>
</comment>
<dbReference type="PANTHER" id="PTHR35164">
    <property type="entry name" value="EXPRESSED PROTEIN"/>
    <property type="match status" value="1"/>
</dbReference>
<feature type="coiled-coil region" evidence="1">
    <location>
        <begin position="7"/>
        <end position="76"/>
    </location>
</feature>
<feature type="region of interest" description="Disordered" evidence="2">
    <location>
        <begin position="222"/>
        <end position="264"/>
    </location>
</feature>
<evidence type="ECO:0000313" key="4">
    <source>
        <dbReference type="Proteomes" id="UP001457282"/>
    </source>
</evidence>
<dbReference type="AlphaFoldDB" id="A0AAW1YL97"/>
<keyword evidence="4" id="KW-1185">Reference proteome</keyword>
<feature type="region of interest" description="Disordered" evidence="2">
    <location>
        <begin position="82"/>
        <end position="167"/>
    </location>
</feature>
<dbReference type="Proteomes" id="UP001457282">
    <property type="component" value="Unassembled WGS sequence"/>
</dbReference>
<dbReference type="EMBL" id="JBEDUW010000001">
    <property type="protein sequence ID" value="KAK9949485.1"/>
    <property type="molecule type" value="Genomic_DNA"/>
</dbReference>
<reference evidence="3 4" key="1">
    <citation type="journal article" date="2023" name="G3 (Bethesda)">
        <title>A chromosome-length genome assembly and annotation of blackberry (Rubus argutus, cv. 'Hillquist').</title>
        <authorList>
            <person name="Bruna T."/>
            <person name="Aryal R."/>
            <person name="Dudchenko O."/>
            <person name="Sargent D.J."/>
            <person name="Mead D."/>
            <person name="Buti M."/>
            <person name="Cavallini A."/>
            <person name="Hytonen T."/>
            <person name="Andres J."/>
            <person name="Pham M."/>
            <person name="Weisz D."/>
            <person name="Mascagni F."/>
            <person name="Usai G."/>
            <person name="Natali L."/>
            <person name="Bassil N."/>
            <person name="Fernandez G.E."/>
            <person name="Lomsadze A."/>
            <person name="Armour M."/>
            <person name="Olukolu B."/>
            <person name="Poorten T."/>
            <person name="Britton C."/>
            <person name="Davik J."/>
            <person name="Ashrafi H."/>
            <person name="Aiden E.L."/>
            <person name="Borodovsky M."/>
            <person name="Worthington M."/>
        </authorList>
    </citation>
    <scope>NUCLEOTIDE SEQUENCE [LARGE SCALE GENOMIC DNA]</scope>
    <source>
        <strain evidence="3">PI 553951</strain>
    </source>
</reference>
<feature type="compositionally biased region" description="Basic and acidic residues" evidence="2">
    <location>
        <begin position="283"/>
        <end position="317"/>
    </location>
</feature>